<evidence type="ECO:0000313" key="2">
    <source>
        <dbReference type="EMBL" id="UOQ95640.1"/>
    </source>
</evidence>
<reference evidence="2 3" key="1">
    <citation type="submission" date="2022-04" db="EMBL/GenBank/DDBJ databases">
        <title>Halobacillus sp. isolated from saltern.</title>
        <authorList>
            <person name="Won M."/>
            <person name="Lee C.-M."/>
            <person name="Woen H.-Y."/>
            <person name="Kwon S.-W."/>
        </authorList>
    </citation>
    <scope>NUCLEOTIDE SEQUENCE [LARGE SCALE GENOMIC DNA]</scope>
    <source>
        <strain evidence="2 3">SSTM10-2</strain>
    </source>
</reference>
<feature type="region of interest" description="Disordered" evidence="1">
    <location>
        <begin position="1"/>
        <end position="21"/>
    </location>
</feature>
<keyword evidence="3" id="KW-1185">Reference proteome</keyword>
<evidence type="ECO:0000313" key="3">
    <source>
        <dbReference type="Proteomes" id="UP000831880"/>
    </source>
</evidence>
<protein>
    <submittedName>
        <fullName evidence="2">Uncharacterized protein</fullName>
    </submittedName>
</protein>
<sequence length="46" mass="5703">METEPHHHHYDPTDRKKRKENYNVRTLKQAFEFVSYYLESGEEYKA</sequence>
<dbReference type="Proteomes" id="UP000831880">
    <property type="component" value="Chromosome"/>
</dbReference>
<gene>
    <name evidence="2" type="ORF">MUO14_07965</name>
</gene>
<accession>A0ABY4H6D2</accession>
<evidence type="ECO:0000256" key="1">
    <source>
        <dbReference type="SAM" id="MobiDB-lite"/>
    </source>
</evidence>
<dbReference type="EMBL" id="CP095074">
    <property type="protein sequence ID" value="UOQ95640.1"/>
    <property type="molecule type" value="Genomic_DNA"/>
</dbReference>
<organism evidence="2 3">
    <name type="scientific">Halobacillus shinanisalinarum</name>
    <dbReference type="NCBI Taxonomy" id="2932258"/>
    <lineage>
        <taxon>Bacteria</taxon>
        <taxon>Bacillati</taxon>
        <taxon>Bacillota</taxon>
        <taxon>Bacilli</taxon>
        <taxon>Bacillales</taxon>
        <taxon>Bacillaceae</taxon>
        <taxon>Halobacillus</taxon>
    </lineage>
</organism>
<proteinExistence type="predicted"/>
<name>A0ABY4H6D2_9BACI</name>